<dbReference type="InterPro" id="IPR035979">
    <property type="entry name" value="RBD_domain_sf"/>
</dbReference>
<dbReference type="Proteomes" id="UP001172155">
    <property type="component" value="Unassembled WGS sequence"/>
</dbReference>
<dbReference type="GO" id="GO:0003968">
    <property type="term" value="F:RNA-directed RNA polymerase activity"/>
    <property type="evidence" value="ECO:0007669"/>
    <property type="project" value="UniProtKB-KW"/>
</dbReference>
<comment type="similarity">
    <text evidence="1">Belongs to the RdRP family.</text>
</comment>
<comment type="caution">
    <text evidence="4">The sequence shown here is derived from an EMBL/GenBank/DDBJ whole genome shotgun (WGS) entry which is preliminary data.</text>
</comment>
<proteinExistence type="inferred from homology"/>
<dbReference type="PANTHER" id="PTHR23079">
    <property type="entry name" value="RNA-DEPENDENT RNA POLYMERASE"/>
    <property type="match status" value="1"/>
</dbReference>
<dbReference type="PANTHER" id="PTHR23079:SF17">
    <property type="entry name" value="RNA-DEPENDENT RNA POLYMERASE"/>
    <property type="match status" value="1"/>
</dbReference>
<reference evidence="4" key="1">
    <citation type="submission" date="2023-06" db="EMBL/GenBank/DDBJ databases">
        <title>Genome-scale phylogeny and comparative genomics of the fungal order Sordariales.</title>
        <authorList>
            <consortium name="Lawrence Berkeley National Laboratory"/>
            <person name="Hensen N."/>
            <person name="Bonometti L."/>
            <person name="Westerberg I."/>
            <person name="Brannstrom I.O."/>
            <person name="Guillou S."/>
            <person name="Cros-Aarteil S."/>
            <person name="Calhoun S."/>
            <person name="Haridas S."/>
            <person name="Kuo A."/>
            <person name="Mondo S."/>
            <person name="Pangilinan J."/>
            <person name="Riley R."/>
            <person name="LaButti K."/>
            <person name="Andreopoulos B."/>
            <person name="Lipzen A."/>
            <person name="Chen C."/>
            <person name="Yanf M."/>
            <person name="Daum C."/>
            <person name="Ng V."/>
            <person name="Clum A."/>
            <person name="Steindorff A."/>
            <person name="Ohm R."/>
            <person name="Martin F."/>
            <person name="Silar P."/>
            <person name="Natvig D."/>
            <person name="Lalanne C."/>
            <person name="Gautier V."/>
            <person name="Ament-velasquez S.L."/>
            <person name="Kruys A."/>
            <person name="Hutchinson M.I."/>
            <person name="Powell A.J."/>
            <person name="Barry K."/>
            <person name="Miller A.N."/>
            <person name="Grigoriev I.V."/>
            <person name="Debuchy R."/>
            <person name="Gladieux P."/>
            <person name="Thoren M.H."/>
            <person name="Johannesson H."/>
        </authorList>
    </citation>
    <scope>NUCLEOTIDE SEQUENCE</scope>
    <source>
        <strain evidence="4">SMH3187-1</strain>
    </source>
</reference>
<name>A0AA40F7J4_9PEZI</name>
<keyword evidence="1" id="KW-0694">RNA-binding</keyword>
<dbReference type="EMBL" id="JAUKUD010000002">
    <property type="protein sequence ID" value="KAK0752437.1"/>
    <property type="molecule type" value="Genomic_DNA"/>
</dbReference>
<keyword evidence="1" id="KW-0808">Transferase</keyword>
<dbReference type="InterPro" id="IPR057596">
    <property type="entry name" value="RDRP_core"/>
</dbReference>
<dbReference type="GO" id="GO:0030422">
    <property type="term" value="P:siRNA processing"/>
    <property type="evidence" value="ECO:0007669"/>
    <property type="project" value="TreeGrafter"/>
</dbReference>
<dbReference type="Pfam" id="PF05183">
    <property type="entry name" value="RdRP"/>
    <property type="match status" value="1"/>
</dbReference>
<feature type="domain" description="RDRP core" evidence="3">
    <location>
        <begin position="403"/>
        <end position="999"/>
    </location>
</feature>
<dbReference type="EC" id="2.7.7.48" evidence="1"/>
<evidence type="ECO:0000259" key="3">
    <source>
        <dbReference type="Pfam" id="PF05183"/>
    </source>
</evidence>
<keyword evidence="1" id="KW-0548">Nucleotidyltransferase</keyword>
<dbReference type="GO" id="GO:0003723">
    <property type="term" value="F:RNA binding"/>
    <property type="evidence" value="ECO:0007669"/>
    <property type="project" value="UniProtKB-KW"/>
</dbReference>
<dbReference type="SUPFAM" id="SSF54928">
    <property type="entry name" value="RNA-binding domain, RBD"/>
    <property type="match status" value="1"/>
</dbReference>
<dbReference type="InterPro" id="IPR007855">
    <property type="entry name" value="RDRP"/>
</dbReference>
<protein>
    <recommendedName>
        <fullName evidence="1">RNA-dependent RNA polymerase</fullName>
        <ecNumber evidence="1">2.7.7.48</ecNumber>
    </recommendedName>
</protein>
<comment type="catalytic activity">
    <reaction evidence="1">
        <text>RNA(n) + a ribonucleoside 5'-triphosphate = RNA(n+1) + diphosphate</text>
        <dbReference type="Rhea" id="RHEA:21248"/>
        <dbReference type="Rhea" id="RHEA-COMP:14527"/>
        <dbReference type="Rhea" id="RHEA-COMP:17342"/>
        <dbReference type="ChEBI" id="CHEBI:33019"/>
        <dbReference type="ChEBI" id="CHEBI:61557"/>
        <dbReference type="ChEBI" id="CHEBI:140395"/>
        <dbReference type="EC" id="2.7.7.48"/>
    </reaction>
</comment>
<evidence type="ECO:0000256" key="2">
    <source>
        <dbReference type="SAM" id="MobiDB-lite"/>
    </source>
</evidence>
<feature type="compositionally biased region" description="Polar residues" evidence="2">
    <location>
        <begin position="1221"/>
        <end position="1232"/>
    </location>
</feature>
<sequence>MELFLGNVPNHLTDKGLHTQLAPYMEKLAITDYVCEKPKKKDFAFAVFLLESDAIKFLAAYGRTARLVVMGQRLKCSRSKKGPNQLKLDSARYEINKRQSQQQPPPETPRIVFKADELHCGSLTFPGGEQLAFIKEWGSPGTCGARFARRKLFLWRTSEDSTVEAQIPYQTIEELIWWSQPSQMAVVLTSPPIFIEKAGDGPGVRIEAFSDAHAEVAPFCLVYFIPVVSSTTIGDMGGDDDFRSRINRVMDMTFFQTTEYQLPVKAPAGRGHEFYPCREAIHDLKTRLANYTQKHSLPFGLLFMLQALAYNSYLHPTVIGELAKRLATEAKAGDSSLLLCDAFKQLFYQIPYPSPHHDPANFQVDGIMKLLSDNMASLKGALDARAELLGDSQSRTKVFRATVTPSRITLHGPEMEAKNRILRKYPDHIDHFLRVQFCDENGQDLFFNPNVSIERVYDRFRNVLNGGISVAGRVYTFLGFSHSSLRARSVWFSAPFVYQNIPVFASLIIKSLGEFDEIKSPARQAARIGQAFSETPYSISLDDCQITVTQIDDVERNGRVFSDGVGTISLAAAESIWDVLPDSKGSPTCFQIRSAGAKGMLSLDVQLPGKKIRFRPSMVKFKSPDKENLGICDTSAKPIPFVLNRQLIKILEDMTAPKSWFLDLQENELRRLRNITSSIPNTATFLDSLSICESMRLPQFLRFANRAGADYRNDPFLRGAVEALVLRELRLLKHKARIPVRRGITLFGIMDEFEFLDEGEVYVKYDTLGGRYDPPPAEGRVVVTRSPALHPGDIQLAWNVIPPAGHPLRELNNCVVFSSMGERDLPSQLSGGDLDGDIFNIIWDSNVVDIVSTYLPADYPRVDPVVLDRNVETSDITAFFVDFMKTDRLGVIATQHMIMADLHAEGTTHPDCVKLAELHSKAVDFSKTGIPVELSELPGKPKARPDFLAPGPWVKILDKAELEMDEYIHQGEGDGDDAEGPRHKYYTSKKVLGELYRAIDERKIWRDDIKTTAAPGSDFWDTFLGGIQSQIEAIGCARWEQRLDEAERIRLTYKESIIGLTTDWSEHPSEPLTELEVFVGFILNRTGSQTTRQRDRSLKLKDDFDRITSSIIREFRKASSSGVRDGRLQTVELCLAGIHIGRGPSSRRDHRWSRGAGLDVQSFKIAAASALMRELNSFANEHKMETRGGGFPGVRGLPVFHDAQAQGLPVRTMTPWNSLPVSNTQHRQQTPEASRVENQRRAAPAARGPCPAPPPTQEELVTLNLLTLINSRYSTPLG</sequence>
<dbReference type="CDD" id="cd00590">
    <property type="entry name" value="RRM_SF"/>
    <property type="match status" value="1"/>
</dbReference>
<evidence type="ECO:0000313" key="4">
    <source>
        <dbReference type="EMBL" id="KAK0752437.1"/>
    </source>
</evidence>
<keyword evidence="1" id="KW-0696">RNA-directed RNA polymerase</keyword>
<accession>A0AA40F7J4</accession>
<feature type="region of interest" description="Disordered" evidence="2">
    <location>
        <begin position="1221"/>
        <end position="1256"/>
    </location>
</feature>
<dbReference type="GO" id="GO:0031380">
    <property type="term" value="C:nuclear RNA-directed RNA polymerase complex"/>
    <property type="evidence" value="ECO:0007669"/>
    <property type="project" value="TreeGrafter"/>
</dbReference>
<evidence type="ECO:0000313" key="5">
    <source>
        <dbReference type="Proteomes" id="UP001172155"/>
    </source>
</evidence>
<gene>
    <name evidence="4" type="ORF">B0T18DRAFT_317579</name>
</gene>
<organism evidence="4 5">
    <name type="scientific">Schizothecium vesticola</name>
    <dbReference type="NCBI Taxonomy" id="314040"/>
    <lineage>
        <taxon>Eukaryota</taxon>
        <taxon>Fungi</taxon>
        <taxon>Dikarya</taxon>
        <taxon>Ascomycota</taxon>
        <taxon>Pezizomycotina</taxon>
        <taxon>Sordariomycetes</taxon>
        <taxon>Sordariomycetidae</taxon>
        <taxon>Sordariales</taxon>
        <taxon>Schizotheciaceae</taxon>
        <taxon>Schizothecium</taxon>
    </lineage>
</organism>
<dbReference type="AlphaFoldDB" id="A0AA40F7J4"/>
<evidence type="ECO:0000256" key="1">
    <source>
        <dbReference type="RuleBase" id="RU363098"/>
    </source>
</evidence>
<keyword evidence="5" id="KW-1185">Reference proteome</keyword>